<dbReference type="EMBL" id="CP035758">
    <property type="protein sequence ID" value="QBD78773.1"/>
    <property type="molecule type" value="Genomic_DNA"/>
</dbReference>
<reference evidence="2 3" key="1">
    <citation type="submission" date="2019-01" db="EMBL/GenBank/DDBJ databases">
        <title>Ktedonosporobacter rubrisoli SCAWS-G2.</title>
        <authorList>
            <person name="Huang Y."/>
            <person name="Yan B."/>
        </authorList>
    </citation>
    <scope>NUCLEOTIDE SEQUENCE [LARGE SCALE GENOMIC DNA]</scope>
    <source>
        <strain evidence="2 3">SCAWS-G2</strain>
    </source>
</reference>
<evidence type="ECO:0000313" key="3">
    <source>
        <dbReference type="Proteomes" id="UP000290365"/>
    </source>
</evidence>
<dbReference type="KEGG" id="kbs:EPA93_23410"/>
<gene>
    <name evidence="2" type="ORF">EPA93_23410</name>
</gene>
<dbReference type="RefSeq" id="WP_129889826.1">
    <property type="nucleotide sequence ID" value="NZ_CP035758.1"/>
</dbReference>
<protein>
    <submittedName>
        <fullName evidence="2">Uncharacterized protein</fullName>
    </submittedName>
</protein>
<keyword evidence="3" id="KW-1185">Reference proteome</keyword>
<accession>A0A4P6JTX4</accession>
<dbReference type="Proteomes" id="UP000290365">
    <property type="component" value="Chromosome"/>
</dbReference>
<dbReference type="AlphaFoldDB" id="A0A4P6JTX4"/>
<proteinExistence type="predicted"/>
<feature type="transmembrane region" description="Helical" evidence="1">
    <location>
        <begin position="7"/>
        <end position="24"/>
    </location>
</feature>
<keyword evidence="1" id="KW-0812">Transmembrane</keyword>
<evidence type="ECO:0000256" key="1">
    <source>
        <dbReference type="SAM" id="Phobius"/>
    </source>
</evidence>
<organism evidence="2 3">
    <name type="scientific">Ktedonosporobacter rubrisoli</name>
    <dbReference type="NCBI Taxonomy" id="2509675"/>
    <lineage>
        <taxon>Bacteria</taxon>
        <taxon>Bacillati</taxon>
        <taxon>Chloroflexota</taxon>
        <taxon>Ktedonobacteria</taxon>
        <taxon>Ktedonobacterales</taxon>
        <taxon>Ktedonosporobacteraceae</taxon>
        <taxon>Ktedonosporobacter</taxon>
    </lineage>
</organism>
<sequence length="68" mass="7580">MSLRNVLSGLLAAFIALPMYYMLYEIFNKGFEVNTFLVALIIGVATFIVTLAIILLVSRVVERSKQAL</sequence>
<keyword evidence="1" id="KW-1133">Transmembrane helix</keyword>
<feature type="transmembrane region" description="Helical" evidence="1">
    <location>
        <begin position="36"/>
        <end position="57"/>
    </location>
</feature>
<keyword evidence="1" id="KW-0472">Membrane</keyword>
<evidence type="ECO:0000313" key="2">
    <source>
        <dbReference type="EMBL" id="QBD78773.1"/>
    </source>
</evidence>
<name>A0A4P6JTX4_KTERU</name>